<dbReference type="Pfam" id="PF21447">
    <property type="entry name" value="Ppx-GppA_III"/>
    <property type="match status" value="1"/>
</dbReference>
<comment type="caution">
    <text evidence="12">The sequence shown here is derived from an EMBL/GenBank/DDBJ whole genome shotgun (WGS) entry which is preliminary data.</text>
</comment>
<evidence type="ECO:0000313" key="12">
    <source>
        <dbReference type="EMBL" id="KPQ27315.1"/>
    </source>
</evidence>
<name>A0A0P7YZ29_9GAMM</name>
<comment type="catalytic activity">
    <reaction evidence="9">
        <text>[phosphate](n) + H2O = [phosphate](n-1) + phosphate + H(+)</text>
        <dbReference type="Rhea" id="RHEA:21528"/>
        <dbReference type="Rhea" id="RHEA-COMP:9859"/>
        <dbReference type="Rhea" id="RHEA-COMP:14279"/>
        <dbReference type="ChEBI" id="CHEBI:15377"/>
        <dbReference type="ChEBI" id="CHEBI:15378"/>
        <dbReference type="ChEBI" id="CHEBI:16838"/>
        <dbReference type="ChEBI" id="CHEBI:43474"/>
        <dbReference type="EC" id="3.6.1.11"/>
    </reaction>
</comment>
<comment type="subcellular location">
    <subcellularLocation>
        <location evidence="2">Cell membrane</location>
        <topology evidence="2">Peripheral membrane protein</topology>
    </subcellularLocation>
</comment>
<evidence type="ECO:0000256" key="4">
    <source>
        <dbReference type="ARBA" id="ARBA00011738"/>
    </source>
</evidence>
<keyword evidence="8" id="KW-0472">Membrane</keyword>
<proteinExistence type="inferred from homology"/>
<keyword evidence="6" id="KW-1003">Cell membrane</keyword>
<keyword evidence="7 12" id="KW-0378">Hydrolase</keyword>
<dbReference type="InterPro" id="IPR043129">
    <property type="entry name" value="ATPase_NBD"/>
</dbReference>
<dbReference type="SUPFAM" id="SSF109604">
    <property type="entry name" value="HD-domain/PDEase-like"/>
    <property type="match status" value="1"/>
</dbReference>
<dbReference type="InterPro" id="IPR050273">
    <property type="entry name" value="GppA/Ppx_hydrolase"/>
</dbReference>
<dbReference type="NCBIfam" id="TIGR03706">
    <property type="entry name" value="exo_poly_only"/>
    <property type="match status" value="1"/>
</dbReference>
<dbReference type="Gene3D" id="3.30.420.40">
    <property type="match status" value="1"/>
</dbReference>
<feature type="domain" description="Ppx/GppA phosphatase C-terminal" evidence="11">
    <location>
        <begin position="386"/>
        <end position="559"/>
    </location>
</feature>
<evidence type="ECO:0000256" key="5">
    <source>
        <dbReference type="ARBA" id="ARBA00012451"/>
    </source>
</evidence>
<evidence type="ECO:0000259" key="10">
    <source>
        <dbReference type="Pfam" id="PF02541"/>
    </source>
</evidence>
<dbReference type="CDD" id="cd24053">
    <property type="entry name" value="ASKHA_NBD_EcPPX-GppA-like"/>
    <property type="match status" value="1"/>
</dbReference>
<dbReference type="EC" id="3.6.1.11" evidence="5"/>
<organism evidence="12 13">
    <name type="scientific">Marinobacter excellens HL-55</name>
    <dbReference type="NCBI Taxonomy" id="1305731"/>
    <lineage>
        <taxon>Bacteria</taxon>
        <taxon>Pseudomonadati</taxon>
        <taxon>Pseudomonadota</taxon>
        <taxon>Gammaproteobacteria</taxon>
        <taxon>Pseudomonadales</taxon>
        <taxon>Marinobacteraceae</taxon>
        <taxon>Marinobacter</taxon>
    </lineage>
</organism>
<dbReference type="PANTHER" id="PTHR30005">
    <property type="entry name" value="EXOPOLYPHOSPHATASE"/>
    <property type="match status" value="1"/>
</dbReference>
<evidence type="ECO:0000256" key="6">
    <source>
        <dbReference type="ARBA" id="ARBA00022475"/>
    </source>
</evidence>
<evidence type="ECO:0000259" key="11">
    <source>
        <dbReference type="Pfam" id="PF21447"/>
    </source>
</evidence>
<protein>
    <recommendedName>
        <fullName evidence="5">exopolyphosphatase</fullName>
        <ecNumber evidence="5">3.6.1.11</ecNumber>
    </recommendedName>
</protein>
<dbReference type="GO" id="GO:0006798">
    <property type="term" value="P:polyphosphate catabolic process"/>
    <property type="evidence" value="ECO:0007669"/>
    <property type="project" value="TreeGrafter"/>
</dbReference>
<evidence type="ECO:0000256" key="8">
    <source>
        <dbReference type="ARBA" id="ARBA00023136"/>
    </source>
</evidence>
<dbReference type="PANTHER" id="PTHR30005:SF14">
    <property type="entry name" value="EXOPOLYPHOSPHATASE"/>
    <property type="match status" value="1"/>
</dbReference>
<dbReference type="EMBL" id="LJZQ01000031">
    <property type="protein sequence ID" value="KPQ27315.1"/>
    <property type="molecule type" value="Genomic_DNA"/>
</dbReference>
<feature type="domain" description="Ppx/GppA phosphatase N-terminal" evidence="10">
    <location>
        <begin position="97"/>
        <end position="379"/>
    </location>
</feature>
<dbReference type="SUPFAM" id="SSF53067">
    <property type="entry name" value="Actin-like ATPase domain"/>
    <property type="match status" value="2"/>
</dbReference>
<dbReference type="Gene3D" id="1.10.3210.10">
    <property type="entry name" value="Hypothetical protein af1432"/>
    <property type="match status" value="1"/>
</dbReference>
<dbReference type="STRING" id="1305731.GCA_000934705_02607"/>
<sequence length="577" mass="65358">MRFAAYPDFVRPLLYAIARLNVKRVIVARILIRIRNDRRRLLTARGAFFYSSRNVTHKFTPHRTPTNVTAASTAENAIPSPDMLAAIDMGSNSFHMVVARLVHGEIRAIEKMGEKVQLGAGLDQYNRLTDAAQERALECLSRFAQRLQGIPPEGVQIVGTNALRVARNAYDFITKAEEVLGYPVEIIAGREEARLIYLGVSHTLSDDEGKRLVIDIGGGSTEFIIGQRFEPQELESLHMGCVSFRNRYFPDGKVSRRQMDRAITHAEQELLNIRQHYRSVGWQSAVGSSGSIKAIFSVLANLKITDGTITRDAMEELRKRLIDMGKVEKLSELGVRQDRQSIFPAGFAILLAAFRSLDIKDMTFADGALREGLLYDIVGRIQHEDVRERTIAALQERYHVDQTHGAAVEQTAITAWAQVADHWGLHTAADEDVLRWACRLHEIGLTISHSQYHKHGAYLLRYSDLPGFTQQFQKDLATLVRGHRRKFSATVFEGIEPEDKPRLRYLCVLLRLAVLMQHPRNLEEPPAFVLHGHENKLVMEFPEGWLDNRPLTLADLENERDYLARQDFKLEIGSRPA</sequence>
<dbReference type="GO" id="GO:0004309">
    <property type="term" value="F:exopolyphosphatase activity"/>
    <property type="evidence" value="ECO:0007669"/>
    <property type="project" value="UniProtKB-EC"/>
</dbReference>
<dbReference type="FunFam" id="3.30.420.150:FF:000001">
    <property type="entry name" value="Guanosine-5'-triphosphate,3'-diphosphate pyrophosphatase"/>
    <property type="match status" value="1"/>
</dbReference>
<dbReference type="GO" id="GO:0005886">
    <property type="term" value="C:plasma membrane"/>
    <property type="evidence" value="ECO:0007669"/>
    <property type="project" value="UniProtKB-SubCell"/>
</dbReference>
<evidence type="ECO:0000256" key="9">
    <source>
        <dbReference type="ARBA" id="ARBA00047607"/>
    </source>
</evidence>
<dbReference type="PATRIC" id="fig|1305731.5.peg.1887"/>
<accession>A0A0P7YZ29</accession>
<comment type="similarity">
    <text evidence="3">Belongs to the GppA/Ppx family.</text>
</comment>
<dbReference type="InterPro" id="IPR048950">
    <property type="entry name" value="Ppx_GppA_C"/>
</dbReference>
<dbReference type="FunFam" id="3.30.420.40:FF:000023">
    <property type="entry name" value="Guanosine-5'-triphosphate,3'-diphosphate pyrophosphatase"/>
    <property type="match status" value="1"/>
</dbReference>
<dbReference type="Proteomes" id="UP000050416">
    <property type="component" value="Unassembled WGS sequence"/>
</dbReference>
<evidence type="ECO:0000256" key="7">
    <source>
        <dbReference type="ARBA" id="ARBA00022801"/>
    </source>
</evidence>
<dbReference type="InterPro" id="IPR003695">
    <property type="entry name" value="Ppx_GppA_N"/>
</dbReference>
<reference evidence="12 13" key="1">
    <citation type="submission" date="2015-09" db="EMBL/GenBank/DDBJ databases">
        <title>Identification and resolution of microdiversity through metagenomic sequencing of parallel consortia.</title>
        <authorList>
            <person name="Nelson W.C."/>
            <person name="Romine M.F."/>
            <person name="Lindemann S.R."/>
        </authorList>
    </citation>
    <scope>NUCLEOTIDE SEQUENCE [LARGE SCALE GENOMIC DNA]</scope>
    <source>
        <strain evidence="12">HL-55</strain>
    </source>
</reference>
<dbReference type="Pfam" id="PF02541">
    <property type="entry name" value="Ppx-GppA"/>
    <property type="match status" value="1"/>
</dbReference>
<dbReference type="InterPro" id="IPR022371">
    <property type="entry name" value="Exopolyphosphatase"/>
</dbReference>
<evidence type="ECO:0000256" key="1">
    <source>
        <dbReference type="ARBA" id="ARBA00001946"/>
    </source>
</evidence>
<comment type="subunit">
    <text evidence="4">Homodimer.</text>
</comment>
<evidence type="ECO:0000313" key="13">
    <source>
        <dbReference type="Proteomes" id="UP000050416"/>
    </source>
</evidence>
<dbReference type="Gene3D" id="3.30.420.150">
    <property type="entry name" value="Exopolyphosphatase. Domain 2"/>
    <property type="match status" value="1"/>
</dbReference>
<evidence type="ECO:0000256" key="2">
    <source>
        <dbReference type="ARBA" id="ARBA00004202"/>
    </source>
</evidence>
<gene>
    <name evidence="12" type="primary">ppx-gppA</name>
    <name evidence="12" type="ORF">HLUCCX14_15540</name>
</gene>
<evidence type="ECO:0000256" key="3">
    <source>
        <dbReference type="ARBA" id="ARBA00007125"/>
    </source>
</evidence>
<comment type="cofactor">
    <cofactor evidence="1">
        <name>Mg(2+)</name>
        <dbReference type="ChEBI" id="CHEBI:18420"/>
    </cofactor>
</comment>
<dbReference type="AlphaFoldDB" id="A0A0P7YZ29"/>